<dbReference type="Proteomes" id="UP001322277">
    <property type="component" value="Chromosome 10"/>
</dbReference>
<accession>A0AAX4J3F1</accession>
<reference evidence="2" key="1">
    <citation type="journal article" date="2023" name="bioRxiv">
        <title>Complete genome of the Medicago anthracnose fungus, Colletotrichum destructivum, reveals a mini-chromosome-like region within a core chromosome.</title>
        <authorList>
            <person name="Lapalu N."/>
            <person name="Simon A."/>
            <person name="Lu A."/>
            <person name="Plaumann P.-L."/>
            <person name="Amselem J."/>
            <person name="Pigne S."/>
            <person name="Auger A."/>
            <person name="Koch C."/>
            <person name="Dallery J.-F."/>
            <person name="O'Connell R.J."/>
        </authorList>
    </citation>
    <scope>NUCLEOTIDE SEQUENCE [LARGE SCALE GENOMIC DNA]</scope>
    <source>
        <strain evidence="2">CBS 520.97</strain>
    </source>
</reference>
<gene>
    <name evidence="1" type="ORF">CDEST_14962</name>
</gene>
<organism evidence="1 2">
    <name type="scientific">Colletotrichum destructivum</name>
    <dbReference type="NCBI Taxonomy" id="34406"/>
    <lineage>
        <taxon>Eukaryota</taxon>
        <taxon>Fungi</taxon>
        <taxon>Dikarya</taxon>
        <taxon>Ascomycota</taxon>
        <taxon>Pezizomycotina</taxon>
        <taxon>Sordariomycetes</taxon>
        <taxon>Hypocreomycetidae</taxon>
        <taxon>Glomerellales</taxon>
        <taxon>Glomerellaceae</taxon>
        <taxon>Colletotrichum</taxon>
        <taxon>Colletotrichum destructivum species complex</taxon>
    </lineage>
</organism>
<evidence type="ECO:0000313" key="2">
    <source>
        <dbReference type="Proteomes" id="UP001322277"/>
    </source>
</evidence>
<dbReference type="RefSeq" id="XP_062787169.1">
    <property type="nucleotide sequence ID" value="XM_062931118.1"/>
</dbReference>
<protein>
    <submittedName>
        <fullName evidence="1">Uncharacterized protein</fullName>
    </submittedName>
</protein>
<evidence type="ECO:0000313" key="1">
    <source>
        <dbReference type="EMBL" id="WQF89948.1"/>
    </source>
</evidence>
<keyword evidence="2" id="KW-1185">Reference proteome</keyword>
<proteinExistence type="predicted"/>
<dbReference type="EMBL" id="CP137314">
    <property type="protein sequence ID" value="WQF89948.1"/>
    <property type="molecule type" value="Genomic_DNA"/>
</dbReference>
<dbReference type="GeneID" id="87951462"/>
<sequence length="240" mass="26343">MTACPRMDGNLDMGICHSNHHSVFTYPTISHSLPNTFTAQAKSGRTTTPAIPIPKPPDSIATMHYSQFLPFVTLFASSVVVEASPTAMLEGRAVGLVARAPEPSGDACIKTPLSAEPDYSYYTFHINADIGERAKNAGLTKIGVQQHCDSNGGLFGMWATNTNNWAYVPLDKFGPENPYKVKVNRCQKGNDRHVFSYRVWLCNENDWCGTTACGLDRKLCPEKKTKAVDLSDNLIWPCAL</sequence>
<name>A0AAX4J3F1_9PEZI</name>
<dbReference type="KEGG" id="cdet:87951462"/>
<dbReference type="AlphaFoldDB" id="A0AAX4J3F1"/>